<name>A0A3N0WYN6_9FLAO</name>
<protein>
    <submittedName>
        <fullName evidence="2">Uncharacterized protein</fullName>
    </submittedName>
</protein>
<proteinExistence type="predicted"/>
<keyword evidence="1" id="KW-0472">Membrane</keyword>
<evidence type="ECO:0000313" key="2">
    <source>
        <dbReference type="EMBL" id="ROI09109.1"/>
    </source>
</evidence>
<feature type="transmembrane region" description="Helical" evidence="1">
    <location>
        <begin position="60"/>
        <end position="81"/>
    </location>
</feature>
<reference evidence="3" key="2">
    <citation type="submission" date="2018-11" db="EMBL/GenBank/DDBJ databases">
        <title>Proposal to divide the Flavobacteriaceae and reorganize its genera based on Amino Acid Identity values calculated from whole genome sequences.</title>
        <authorList>
            <person name="Nicholson A.C."/>
            <person name="Gulvik C.A."/>
            <person name="Whitney A.M."/>
            <person name="Humrighouse B.W."/>
            <person name="Bell M."/>
            <person name="Holmens B."/>
            <person name="Steigerwalt A."/>
            <person name="Villarma A."/>
            <person name="Sheth M."/>
            <person name="Batra D."/>
            <person name="Pryor J."/>
            <person name="Bernardet J.-F."/>
            <person name="Hugo C."/>
            <person name="Kampfer P."/>
            <person name="Newman J."/>
            <person name="Mcquiston J.R."/>
        </authorList>
    </citation>
    <scope>NUCLEOTIDE SEQUENCE [LARGE SCALE GENOMIC DNA]</scope>
    <source>
        <strain evidence="3">H3056</strain>
    </source>
</reference>
<evidence type="ECO:0000313" key="3">
    <source>
        <dbReference type="Proteomes" id="UP000270224"/>
    </source>
</evidence>
<gene>
    <name evidence="2" type="ORF">EGI11_06775</name>
</gene>
<reference evidence="3" key="1">
    <citation type="submission" date="2018-11" db="EMBL/GenBank/DDBJ databases">
        <title>Proposal to divide the Flavobacteriaceae and reorganize its genera based on Amino Acid Identity values calculated from whole genome sequences.</title>
        <authorList>
            <person name="Nicholson A.C."/>
            <person name="Gulvik C.A."/>
            <person name="Whitney A.M."/>
            <person name="Humrighouse B.W."/>
            <person name="Bell M."/>
            <person name="Holmes B."/>
            <person name="Steigerwalt A."/>
            <person name="Villarma A."/>
            <person name="Sheth M."/>
            <person name="Batra D."/>
            <person name="Pryor J."/>
            <person name="Bernardet J.-F."/>
            <person name="Hugo C."/>
            <person name="Kampfer P."/>
            <person name="Newman J."/>
            <person name="Mcquiston J.R."/>
        </authorList>
    </citation>
    <scope>NUCLEOTIDE SEQUENCE [LARGE SCALE GENOMIC DNA]</scope>
    <source>
        <strain evidence="3">H3056</strain>
    </source>
</reference>
<dbReference type="EMBL" id="RJUG01000003">
    <property type="protein sequence ID" value="ROI09109.1"/>
    <property type="molecule type" value="Genomic_DNA"/>
</dbReference>
<keyword evidence="1" id="KW-1133">Transmembrane helix</keyword>
<dbReference type="AlphaFoldDB" id="A0A3N0WYN6"/>
<organism evidence="2 3">
    <name type="scientific">Kaistella daneshvariae</name>
    <dbReference type="NCBI Taxonomy" id="2487074"/>
    <lineage>
        <taxon>Bacteria</taxon>
        <taxon>Pseudomonadati</taxon>
        <taxon>Bacteroidota</taxon>
        <taxon>Flavobacteriia</taxon>
        <taxon>Flavobacteriales</taxon>
        <taxon>Weeksellaceae</taxon>
        <taxon>Chryseobacterium group</taxon>
        <taxon>Kaistella</taxon>
    </lineage>
</organism>
<sequence length="111" mass="12242">MSALYLKTKAGEPFGKVTLLPLNSEIIDGSPVGKTSLKSAFSALVIEESDESKVFCTVSFTLFCAVSLILSVVWVIFSLIFSSTFAHEITNDALSANNKYFFINNFKINFR</sequence>
<accession>A0A3N0WYN6</accession>
<keyword evidence="1" id="KW-0812">Transmembrane</keyword>
<evidence type="ECO:0000256" key="1">
    <source>
        <dbReference type="SAM" id="Phobius"/>
    </source>
</evidence>
<comment type="caution">
    <text evidence="2">The sequence shown here is derived from an EMBL/GenBank/DDBJ whole genome shotgun (WGS) entry which is preliminary data.</text>
</comment>
<dbReference type="Proteomes" id="UP000270224">
    <property type="component" value="Unassembled WGS sequence"/>
</dbReference>